<comment type="caution">
    <text evidence="1">The sequence shown here is derived from an EMBL/GenBank/DDBJ whole genome shotgun (WGS) entry which is preliminary data.</text>
</comment>
<dbReference type="Proteomes" id="UP000309174">
    <property type="component" value="Unassembled WGS sequence"/>
</dbReference>
<organism evidence="1 2">
    <name type="scientific">Actinomadura soli</name>
    <dbReference type="NCBI Taxonomy" id="2508997"/>
    <lineage>
        <taxon>Bacteria</taxon>
        <taxon>Bacillati</taxon>
        <taxon>Actinomycetota</taxon>
        <taxon>Actinomycetes</taxon>
        <taxon>Streptosporangiales</taxon>
        <taxon>Thermomonosporaceae</taxon>
        <taxon>Actinomadura</taxon>
    </lineage>
</organism>
<reference evidence="1 2" key="1">
    <citation type="submission" date="2019-05" db="EMBL/GenBank/DDBJ databases">
        <title>Draft genome sequence of Actinomadura sp. 14C53.</title>
        <authorList>
            <person name="Saricaoglu S."/>
            <person name="Isik K."/>
        </authorList>
    </citation>
    <scope>NUCLEOTIDE SEQUENCE [LARGE SCALE GENOMIC DNA]</scope>
    <source>
        <strain evidence="1 2">14C53</strain>
    </source>
</reference>
<evidence type="ECO:0000313" key="2">
    <source>
        <dbReference type="Proteomes" id="UP000309174"/>
    </source>
</evidence>
<keyword evidence="2" id="KW-1185">Reference proteome</keyword>
<dbReference type="AlphaFoldDB" id="A0A5C4JEJ2"/>
<protein>
    <submittedName>
        <fullName evidence="1">Uncharacterized protein</fullName>
    </submittedName>
</protein>
<dbReference type="EMBL" id="VCKW01000041">
    <property type="protein sequence ID" value="TMR03388.1"/>
    <property type="molecule type" value="Genomic_DNA"/>
</dbReference>
<name>A0A5C4JEJ2_9ACTN</name>
<sequence>MVVDAGARRWRAIVTYPHVTGDPPAARQLLVDVSGRSVRRLEPPAAYDDVPQLQLGEGGAVVPWERPPPSDP</sequence>
<accession>A0A5C4JEJ2</accession>
<gene>
    <name evidence="1" type="ORF">ETD83_10795</name>
</gene>
<proteinExistence type="predicted"/>
<dbReference type="RefSeq" id="WP_138644939.1">
    <property type="nucleotide sequence ID" value="NZ_VCKW01000041.1"/>
</dbReference>
<evidence type="ECO:0000313" key="1">
    <source>
        <dbReference type="EMBL" id="TMR03388.1"/>
    </source>
</evidence>